<dbReference type="GO" id="GO:0003723">
    <property type="term" value="F:RNA binding"/>
    <property type="evidence" value="ECO:0007669"/>
    <property type="project" value="UniProtKB-UniRule"/>
</dbReference>
<dbReference type="PIRSF" id="PIRSF005499">
    <property type="entry name" value="PNPase"/>
    <property type="match status" value="1"/>
</dbReference>
<dbReference type="NCBIfam" id="NF008805">
    <property type="entry name" value="PRK11824.1"/>
    <property type="match status" value="1"/>
</dbReference>
<evidence type="ECO:0000313" key="12">
    <source>
        <dbReference type="Proteomes" id="UP000266328"/>
    </source>
</evidence>
<evidence type="ECO:0000256" key="5">
    <source>
        <dbReference type="ARBA" id="ARBA00022723"/>
    </source>
</evidence>
<keyword evidence="2 8" id="KW-0963">Cytoplasm</keyword>
<dbReference type="SUPFAM" id="SSF50249">
    <property type="entry name" value="Nucleic acid-binding proteins"/>
    <property type="match status" value="1"/>
</dbReference>
<name>A0A398D0V3_9BACT</name>
<dbReference type="FunFam" id="3.30.230.70:FF:000002">
    <property type="entry name" value="Polyribonucleotide nucleotidyltransferase"/>
    <property type="match status" value="1"/>
</dbReference>
<dbReference type="InterPro" id="IPR012162">
    <property type="entry name" value="PNPase"/>
</dbReference>
<feature type="region of interest" description="Disordered" evidence="9">
    <location>
        <begin position="690"/>
        <end position="715"/>
    </location>
</feature>
<keyword evidence="4 8" id="KW-0548">Nucleotidyltransferase</keyword>
<comment type="caution">
    <text evidence="11">The sequence shown here is derived from an EMBL/GenBank/DDBJ whole genome shotgun (WGS) entry which is preliminary data.</text>
</comment>
<dbReference type="PROSITE" id="PS50084">
    <property type="entry name" value="KH_TYPE_1"/>
    <property type="match status" value="1"/>
</dbReference>
<comment type="subcellular location">
    <subcellularLocation>
        <location evidence="8">Cytoplasm</location>
    </subcellularLocation>
</comment>
<dbReference type="EMBL" id="QXIS01000014">
    <property type="protein sequence ID" value="RIE06378.1"/>
    <property type="molecule type" value="Genomic_DNA"/>
</dbReference>
<comment type="similarity">
    <text evidence="1 8">Belongs to the polyribonucleotide nucleotidyltransferase family.</text>
</comment>
<dbReference type="InterPro" id="IPR036345">
    <property type="entry name" value="ExoRNase_PH_dom2_sf"/>
</dbReference>
<gene>
    <name evidence="8" type="primary">pnp</name>
    <name evidence="11" type="ORF">SMC7_02590</name>
</gene>
<dbReference type="OrthoDB" id="9804305at2"/>
<dbReference type="InterPro" id="IPR036456">
    <property type="entry name" value="PNPase_PH_RNA-bd_sf"/>
</dbReference>
<dbReference type="InterPro" id="IPR015848">
    <property type="entry name" value="PNPase_PH_RNA-bd_bac/org-type"/>
</dbReference>
<dbReference type="Pfam" id="PF03726">
    <property type="entry name" value="PNPase"/>
    <property type="match status" value="1"/>
</dbReference>
<evidence type="ECO:0000256" key="7">
    <source>
        <dbReference type="ARBA" id="ARBA00022884"/>
    </source>
</evidence>
<dbReference type="CDD" id="cd11364">
    <property type="entry name" value="RNase_PH_PNPase_2"/>
    <property type="match status" value="1"/>
</dbReference>
<dbReference type="GO" id="GO:0005829">
    <property type="term" value="C:cytosol"/>
    <property type="evidence" value="ECO:0007669"/>
    <property type="project" value="UniProtKB-ARBA"/>
</dbReference>
<dbReference type="NCBIfam" id="TIGR03591">
    <property type="entry name" value="polynuc_phos"/>
    <property type="match status" value="1"/>
</dbReference>
<feature type="domain" description="S1 motif" evidence="10">
    <location>
        <begin position="624"/>
        <end position="692"/>
    </location>
</feature>
<dbReference type="SUPFAM" id="SSF55666">
    <property type="entry name" value="Ribonuclease PH domain 2-like"/>
    <property type="match status" value="2"/>
</dbReference>
<evidence type="ECO:0000256" key="9">
    <source>
        <dbReference type="SAM" id="MobiDB-lite"/>
    </source>
</evidence>
<evidence type="ECO:0000256" key="4">
    <source>
        <dbReference type="ARBA" id="ARBA00022695"/>
    </source>
</evidence>
<organism evidence="11 12">
    <name type="scientific">Candidatus Cryosericum terrychapinii</name>
    <dbReference type="NCBI Taxonomy" id="2290919"/>
    <lineage>
        <taxon>Bacteria</taxon>
        <taxon>Pseudomonadati</taxon>
        <taxon>Caldisericota/Cryosericota group</taxon>
        <taxon>Candidatus Cryosericota</taxon>
        <taxon>Candidatus Cryosericia</taxon>
        <taxon>Candidatus Cryosericales</taxon>
        <taxon>Candidatus Cryosericaceae</taxon>
        <taxon>Candidatus Cryosericum</taxon>
    </lineage>
</organism>
<sequence length="715" mass="76805">MLQNDEIKTVRGNIAGKPVTYETGRLAKQAGGAVLVTMGGTVVLAAATVSNSTKEGIDFFPLTVDYFEKMYAAGKIPGGFYKREGRPSEREILRSRLIDRSIRPLFPKHFRREVQVIVYVLSADGENSPDVLAINAVSAALLISNAPFVDAVAAVRVGKINGELVFNPSSSAIDKSILDLIVSGTASGILMVESGAREISEAEMVEALVLAQEPIKETCRMEEELRVQAGKEKIVVPELKFDAAIQSEARSMVEERLPLVLKDKEKLKKEKILDEFKGELATELLAKYPESGLAIGEVLDAEIKHFIRHRVVTEGVRIDGRAPEEIRPIGVDVGVLPMSHGSGLFSRGQTQVLSIVTLGGKKEGQLVESLDEEVTKHYMHYYNFPPFSVGETRPMRGPGRREIGHGALGERALLPVIPDESEFPYSIRVVSEVLESNGSTSQASICGSTLALMDAGVPITAPVAGIAMGLMKEGDKSVILTDIQGAEDANGDMDFKVAGTAKGITALQMDIKIHSVDSDLLSAALDHARTARLFILDKMLSVLPAPRSEVNPLAPRIFTMHIPGDKIGALIGPGGKVIKKIIADTGCDIDIEDDGSVFVTAPDGVKGQIAMDAINAITEDIVVGKVYMGKVTELRDFGAFVEIAPGKSGLLHVSQVSDSYVKDIHSVLKVGEQIFVKTLPLKDDGKISLTRKGLTGGSADKASPESHDDHNHGDQ</sequence>
<evidence type="ECO:0000256" key="2">
    <source>
        <dbReference type="ARBA" id="ARBA00022490"/>
    </source>
</evidence>
<dbReference type="Pfam" id="PF03725">
    <property type="entry name" value="RNase_PH_C"/>
    <property type="match status" value="1"/>
</dbReference>
<dbReference type="SUPFAM" id="SSF54211">
    <property type="entry name" value="Ribosomal protein S5 domain 2-like"/>
    <property type="match status" value="2"/>
</dbReference>
<comment type="function">
    <text evidence="8">Involved in mRNA degradation. Catalyzes the phosphorolysis of single-stranded polyribonucleotides processively in the 3'- to 5'-direction.</text>
</comment>
<comment type="cofactor">
    <cofactor evidence="8">
        <name>Mg(2+)</name>
        <dbReference type="ChEBI" id="CHEBI:18420"/>
    </cofactor>
</comment>
<dbReference type="GO" id="GO:0000175">
    <property type="term" value="F:3'-5'-RNA exonuclease activity"/>
    <property type="evidence" value="ECO:0007669"/>
    <property type="project" value="TreeGrafter"/>
</dbReference>
<dbReference type="InterPro" id="IPR020568">
    <property type="entry name" value="Ribosomal_Su5_D2-typ_SF"/>
</dbReference>
<dbReference type="CDD" id="cd02393">
    <property type="entry name" value="KH-I_PNPase"/>
    <property type="match status" value="1"/>
</dbReference>
<dbReference type="SMART" id="SM00316">
    <property type="entry name" value="S1"/>
    <property type="match status" value="1"/>
</dbReference>
<dbReference type="InterPro" id="IPR027408">
    <property type="entry name" value="PNPase/RNase_PH_dom_sf"/>
</dbReference>
<dbReference type="Gene3D" id="3.30.1370.10">
    <property type="entry name" value="K Homology domain, type 1"/>
    <property type="match status" value="1"/>
</dbReference>
<protein>
    <recommendedName>
        <fullName evidence="8">Polyribonucleotide nucleotidyltransferase</fullName>
        <ecNumber evidence="8">2.7.7.8</ecNumber>
    </recommendedName>
    <alternativeName>
        <fullName evidence="8">Polynucleotide phosphorylase</fullName>
        <shortName evidence="8">PNPase</shortName>
    </alternativeName>
</protein>
<dbReference type="HAMAP" id="MF_01595">
    <property type="entry name" value="PNPase"/>
    <property type="match status" value="1"/>
</dbReference>
<feature type="binding site" evidence="8">
    <location>
        <position position="494"/>
    </location>
    <ligand>
        <name>Mg(2+)</name>
        <dbReference type="ChEBI" id="CHEBI:18420"/>
    </ligand>
</feature>
<dbReference type="RefSeq" id="WP_119088822.1">
    <property type="nucleotide sequence ID" value="NZ_QXIS01000014.1"/>
</dbReference>
<dbReference type="SUPFAM" id="SSF54791">
    <property type="entry name" value="Eukaryotic type KH-domain (KH-domain type I)"/>
    <property type="match status" value="1"/>
</dbReference>
<evidence type="ECO:0000256" key="6">
    <source>
        <dbReference type="ARBA" id="ARBA00022842"/>
    </source>
</evidence>
<dbReference type="AlphaFoldDB" id="A0A398D0V3"/>
<dbReference type="InterPro" id="IPR015847">
    <property type="entry name" value="ExoRNase_PH_dom2"/>
</dbReference>
<keyword evidence="3 8" id="KW-0808">Transferase</keyword>
<keyword evidence="7 8" id="KW-0694">RNA-binding</keyword>
<dbReference type="InterPro" id="IPR012340">
    <property type="entry name" value="NA-bd_OB-fold"/>
</dbReference>
<dbReference type="FunFam" id="3.30.1370.10:FF:000001">
    <property type="entry name" value="Polyribonucleotide nucleotidyltransferase"/>
    <property type="match status" value="1"/>
</dbReference>
<dbReference type="Gene3D" id="3.30.230.70">
    <property type="entry name" value="GHMP Kinase, N-terminal domain"/>
    <property type="match status" value="2"/>
</dbReference>
<evidence type="ECO:0000313" key="11">
    <source>
        <dbReference type="EMBL" id="RIE06378.1"/>
    </source>
</evidence>
<dbReference type="FunFam" id="3.30.230.70:FF:000001">
    <property type="entry name" value="Polyribonucleotide nucleotidyltransferase"/>
    <property type="match status" value="1"/>
</dbReference>
<dbReference type="InterPro" id="IPR004087">
    <property type="entry name" value="KH_dom"/>
</dbReference>
<dbReference type="Proteomes" id="UP000266328">
    <property type="component" value="Unassembled WGS sequence"/>
</dbReference>
<dbReference type="InterPro" id="IPR004088">
    <property type="entry name" value="KH_dom_type_1"/>
</dbReference>
<dbReference type="Pfam" id="PF00013">
    <property type="entry name" value="KH_1"/>
    <property type="match status" value="1"/>
</dbReference>
<dbReference type="InterPro" id="IPR003029">
    <property type="entry name" value="S1_domain"/>
</dbReference>
<keyword evidence="6 8" id="KW-0460">Magnesium</keyword>
<evidence type="ECO:0000256" key="1">
    <source>
        <dbReference type="ARBA" id="ARBA00007404"/>
    </source>
</evidence>
<dbReference type="SMART" id="SM00322">
    <property type="entry name" value="KH"/>
    <property type="match status" value="1"/>
</dbReference>
<comment type="catalytic activity">
    <reaction evidence="8">
        <text>RNA(n+1) + phosphate = RNA(n) + a ribonucleoside 5'-diphosphate</text>
        <dbReference type="Rhea" id="RHEA:22096"/>
        <dbReference type="Rhea" id="RHEA-COMP:14527"/>
        <dbReference type="Rhea" id="RHEA-COMP:17342"/>
        <dbReference type="ChEBI" id="CHEBI:43474"/>
        <dbReference type="ChEBI" id="CHEBI:57930"/>
        <dbReference type="ChEBI" id="CHEBI:140395"/>
        <dbReference type="EC" id="2.7.7.8"/>
    </reaction>
</comment>
<feature type="binding site" evidence="8">
    <location>
        <position position="488"/>
    </location>
    <ligand>
        <name>Mg(2+)</name>
        <dbReference type="ChEBI" id="CHEBI:18420"/>
    </ligand>
</feature>
<proteinExistence type="inferred from homology"/>
<dbReference type="PROSITE" id="PS50126">
    <property type="entry name" value="S1"/>
    <property type="match status" value="1"/>
</dbReference>
<dbReference type="InterPro" id="IPR001247">
    <property type="entry name" value="ExoRNase_PH_dom1"/>
</dbReference>
<keyword evidence="12" id="KW-1185">Reference proteome</keyword>
<evidence type="ECO:0000256" key="3">
    <source>
        <dbReference type="ARBA" id="ARBA00022679"/>
    </source>
</evidence>
<dbReference type="InterPro" id="IPR036612">
    <property type="entry name" value="KH_dom_type_1_sf"/>
</dbReference>
<reference evidence="11 12" key="1">
    <citation type="submission" date="2018-09" db="EMBL/GenBank/DDBJ databases">
        <title>Discovery and Ecogenomic Context for Candidatus Cryosericales, a Global Caldiserica Order Active in Thawing Permafrost.</title>
        <authorList>
            <person name="Martinez M.A."/>
            <person name="Woodcroft B.J."/>
            <person name="Ignacio Espinoza J.C."/>
            <person name="Zayed A."/>
            <person name="Singleton C.M."/>
            <person name="Boyd J."/>
            <person name="Li Y.-F."/>
            <person name="Purvine S."/>
            <person name="Maughan H."/>
            <person name="Hodgkins S.B."/>
            <person name="Anderson D."/>
            <person name="Sederholm M."/>
            <person name="Temperton B."/>
            <person name="Saleska S.R."/>
            <person name="Tyson G.W."/>
            <person name="Rich V.I."/>
        </authorList>
    </citation>
    <scope>NUCLEOTIDE SEQUENCE [LARGE SCALE GENOMIC DNA]</scope>
    <source>
        <strain evidence="11 12">SMC7</strain>
    </source>
</reference>
<dbReference type="GO" id="GO:0000287">
    <property type="term" value="F:magnesium ion binding"/>
    <property type="evidence" value="ECO:0007669"/>
    <property type="project" value="UniProtKB-UniRule"/>
</dbReference>
<accession>A0A398D0V3</accession>
<evidence type="ECO:0000256" key="8">
    <source>
        <dbReference type="HAMAP-Rule" id="MF_01595"/>
    </source>
</evidence>
<dbReference type="PANTHER" id="PTHR11252">
    <property type="entry name" value="POLYRIBONUCLEOTIDE NUCLEOTIDYLTRANSFERASE"/>
    <property type="match status" value="1"/>
</dbReference>
<dbReference type="GO" id="GO:0006402">
    <property type="term" value="P:mRNA catabolic process"/>
    <property type="evidence" value="ECO:0007669"/>
    <property type="project" value="UniProtKB-UniRule"/>
</dbReference>
<dbReference type="Pfam" id="PF00575">
    <property type="entry name" value="S1"/>
    <property type="match status" value="1"/>
</dbReference>
<feature type="compositionally biased region" description="Basic and acidic residues" evidence="9">
    <location>
        <begin position="702"/>
        <end position="715"/>
    </location>
</feature>
<dbReference type="SUPFAM" id="SSF46915">
    <property type="entry name" value="Polynucleotide phosphorylase/guanosine pentaphosphate synthase (PNPase/GPSI), domain 3"/>
    <property type="match status" value="1"/>
</dbReference>
<dbReference type="EC" id="2.7.7.8" evidence="8"/>
<dbReference type="GO" id="GO:0006396">
    <property type="term" value="P:RNA processing"/>
    <property type="evidence" value="ECO:0007669"/>
    <property type="project" value="InterPro"/>
</dbReference>
<dbReference type="PANTHER" id="PTHR11252:SF0">
    <property type="entry name" value="POLYRIBONUCLEOTIDE NUCLEOTIDYLTRANSFERASE 1, MITOCHONDRIAL"/>
    <property type="match status" value="1"/>
</dbReference>
<evidence type="ECO:0000259" key="10">
    <source>
        <dbReference type="PROSITE" id="PS50126"/>
    </source>
</evidence>
<dbReference type="Gene3D" id="2.40.50.140">
    <property type="entry name" value="Nucleic acid-binding proteins"/>
    <property type="match status" value="1"/>
</dbReference>
<dbReference type="CDD" id="cd11363">
    <property type="entry name" value="RNase_PH_PNPase_1"/>
    <property type="match status" value="1"/>
</dbReference>
<keyword evidence="5 8" id="KW-0479">Metal-binding</keyword>
<dbReference type="Pfam" id="PF01138">
    <property type="entry name" value="RNase_PH"/>
    <property type="match status" value="2"/>
</dbReference>
<dbReference type="GO" id="GO:0004654">
    <property type="term" value="F:polyribonucleotide nucleotidyltransferase activity"/>
    <property type="evidence" value="ECO:0007669"/>
    <property type="project" value="UniProtKB-UniRule"/>
</dbReference>